<dbReference type="Proteomes" id="UP001589894">
    <property type="component" value="Unassembled WGS sequence"/>
</dbReference>
<dbReference type="InterPro" id="IPR051531">
    <property type="entry name" value="N-acetyltransferase"/>
</dbReference>
<dbReference type="InterPro" id="IPR016181">
    <property type="entry name" value="Acyl_CoA_acyltransferase"/>
</dbReference>
<proteinExistence type="predicted"/>
<comment type="caution">
    <text evidence="2">The sequence shown here is derived from an EMBL/GenBank/DDBJ whole genome shotgun (WGS) entry which is preliminary data.</text>
</comment>
<feature type="domain" description="N-acetyltransferase" evidence="1">
    <location>
        <begin position="19"/>
        <end position="177"/>
    </location>
</feature>
<keyword evidence="2" id="KW-0808">Transferase</keyword>
<protein>
    <submittedName>
        <fullName evidence="2">GNAT family N-acetyltransferase</fullName>
        <ecNumber evidence="2">2.3.-.-</ecNumber>
    </submittedName>
</protein>
<reference evidence="2 3" key="1">
    <citation type="submission" date="2024-09" db="EMBL/GenBank/DDBJ databases">
        <authorList>
            <person name="Sun Q."/>
            <person name="Mori K."/>
        </authorList>
    </citation>
    <scope>NUCLEOTIDE SEQUENCE [LARGE SCALE GENOMIC DNA]</scope>
    <source>
        <strain evidence="2 3">TBRC 2205</strain>
    </source>
</reference>
<accession>A0ABV6P1X1</accession>
<keyword evidence="2" id="KW-0012">Acyltransferase</keyword>
<dbReference type="CDD" id="cd04301">
    <property type="entry name" value="NAT_SF"/>
    <property type="match status" value="1"/>
</dbReference>
<sequence>MVRSTPAEPPAAPLTDGVVAVRPRRAADVDAIAAASGDPETLRWLDDRPMDAEARRTSMARIDEAWRSGRAAPLVIADARTDEPVGIINLQFTDDRTSTVAYSVFPQHRGRGIAPRAVRLVAGWAVAELGLRRLILEADVQNQASVRVAEKCGFRRVGTRAEAAEGGGRTVVAFVLDAAAAAGD</sequence>
<dbReference type="RefSeq" id="WP_377342172.1">
    <property type="nucleotide sequence ID" value="NZ_JBHLUE010000019.1"/>
</dbReference>
<dbReference type="Pfam" id="PF13302">
    <property type="entry name" value="Acetyltransf_3"/>
    <property type="match status" value="1"/>
</dbReference>
<dbReference type="Gene3D" id="3.40.630.30">
    <property type="match status" value="1"/>
</dbReference>
<evidence type="ECO:0000313" key="3">
    <source>
        <dbReference type="Proteomes" id="UP001589894"/>
    </source>
</evidence>
<dbReference type="SUPFAM" id="SSF55729">
    <property type="entry name" value="Acyl-CoA N-acyltransferases (Nat)"/>
    <property type="match status" value="1"/>
</dbReference>
<evidence type="ECO:0000259" key="1">
    <source>
        <dbReference type="PROSITE" id="PS51186"/>
    </source>
</evidence>
<name>A0ABV6P1X1_9ACTN</name>
<keyword evidence="3" id="KW-1185">Reference proteome</keyword>
<dbReference type="PANTHER" id="PTHR43792">
    <property type="entry name" value="GNAT FAMILY, PUTATIVE (AFU_ORTHOLOGUE AFUA_3G00765)-RELATED-RELATED"/>
    <property type="match status" value="1"/>
</dbReference>
<dbReference type="InterPro" id="IPR000182">
    <property type="entry name" value="GNAT_dom"/>
</dbReference>
<gene>
    <name evidence="2" type="ORF">ACFFHU_23090</name>
</gene>
<dbReference type="EC" id="2.3.-.-" evidence="2"/>
<organism evidence="2 3">
    <name type="scientific">Plantactinospora siamensis</name>
    <dbReference type="NCBI Taxonomy" id="555372"/>
    <lineage>
        <taxon>Bacteria</taxon>
        <taxon>Bacillati</taxon>
        <taxon>Actinomycetota</taxon>
        <taxon>Actinomycetes</taxon>
        <taxon>Micromonosporales</taxon>
        <taxon>Micromonosporaceae</taxon>
        <taxon>Plantactinospora</taxon>
    </lineage>
</organism>
<dbReference type="PROSITE" id="PS51186">
    <property type="entry name" value="GNAT"/>
    <property type="match status" value="1"/>
</dbReference>
<dbReference type="EMBL" id="JBHLUE010000019">
    <property type="protein sequence ID" value="MFC0567012.1"/>
    <property type="molecule type" value="Genomic_DNA"/>
</dbReference>
<dbReference type="GO" id="GO:0016746">
    <property type="term" value="F:acyltransferase activity"/>
    <property type="evidence" value="ECO:0007669"/>
    <property type="project" value="UniProtKB-KW"/>
</dbReference>
<evidence type="ECO:0000313" key="2">
    <source>
        <dbReference type="EMBL" id="MFC0567012.1"/>
    </source>
</evidence>
<dbReference type="PANTHER" id="PTHR43792:SF16">
    <property type="entry name" value="N-ACETYLTRANSFERASE DOMAIN-CONTAINING PROTEIN"/>
    <property type="match status" value="1"/>
</dbReference>